<comment type="similarity">
    <text evidence="5">Belongs to the protein N5-glutamine methyltransferase family. PrmC subfamily.</text>
</comment>
<feature type="domain" description="Methyltransferase small" evidence="6">
    <location>
        <begin position="97"/>
        <end position="184"/>
    </location>
</feature>
<feature type="binding site" evidence="5">
    <location>
        <position position="180"/>
    </location>
    <ligand>
        <name>S-adenosyl-L-methionine</name>
        <dbReference type="ChEBI" id="CHEBI:59789"/>
    </ligand>
</feature>
<proteinExistence type="inferred from homology"/>
<sequence>MTVAEARATASARLRAAGIEGAARDADRILAAILGCEPGRLRIIGDRDLGEDPARRLDAAIAARARRQPVAQIVGYRDFHAHRFEVTRDTLDPRPETETLVEAALDLPWQSVLDLGTGTGAILISVLAARPGAAGLGTDISEPALEVARRNAARIGVRADFRRADWYAGLDGRFDLIVSNPPYIALAEMAGLSPDVREWEPHGALTDGGDGLGAYRVIAAGARDRLRPGGHVLVEIGPSQGRAVQTLFAGAGAETRLIADLDGRDRVVSARFPPFPAGAVPKSPR</sequence>
<name>A0ABT9JAP7_9RHOB</name>
<dbReference type="Gene3D" id="1.10.8.10">
    <property type="entry name" value="DNA helicase RuvA subunit, C-terminal domain"/>
    <property type="match status" value="1"/>
</dbReference>
<dbReference type="PANTHER" id="PTHR18895">
    <property type="entry name" value="HEMK METHYLTRANSFERASE"/>
    <property type="match status" value="1"/>
</dbReference>
<feature type="binding site" evidence="5">
    <location>
        <begin position="116"/>
        <end position="120"/>
    </location>
    <ligand>
        <name>S-adenosyl-L-methionine</name>
        <dbReference type="ChEBI" id="CHEBI:59789"/>
    </ligand>
</feature>
<feature type="binding site" evidence="5">
    <location>
        <begin position="180"/>
        <end position="183"/>
    </location>
    <ligand>
        <name>substrate</name>
    </ligand>
</feature>
<dbReference type="InterPro" id="IPR040758">
    <property type="entry name" value="PrmC_N"/>
</dbReference>
<dbReference type="Pfam" id="PF17827">
    <property type="entry name" value="PrmC_N"/>
    <property type="match status" value="1"/>
</dbReference>
<feature type="domain" description="Release factor glutamine methyltransferase N-terminal" evidence="7">
    <location>
        <begin position="5"/>
        <end position="75"/>
    </location>
</feature>
<dbReference type="Gene3D" id="3.40.50.150">
    <property type="entry name" value="Vaccinia Virus protein VP39"/>
    <property type="match status" value="1"/>
</dbReference>
<evidence type="ECO:0000256" key="5">
    <source>
        <dbReference type="HAMAP-Rule" id="MF_02126"/>
    </source>
</evidence>
<dbReference type="NCBIfam" id="TIGR03534">
    <property type="entry name" value="RF_mod_PrmC"/>
    <property type="match status" value="1"/>
</dbReference>
<protein>
    <recommendedName>
        <fullName evidence="5">Release factor glutamine methyltransferase</fullName>
        <shortName evidence="5">RF MTase</shortName>
        <ecNumber evidence="5">2.1.1.297</ecNumber>
    </recommendedName>
    <alternativeName>
        <fullName evidence="5">N5-glutamine methyltransferase PrmC</fullName>
    </alternativeName>
    <alternativeName>
        <fullName evidence="5">Protein-(glutamine-N5) MTase PrmC</fullName>
    </alternativeName>
    <alternativeName>
        <fullName evidence="5">Protein-glutamine N-methyltransferase PrmC</fullName>
    </alternativeName>
</protein>
<dbReference type="RefSeq" id="WP_305962731.1">
    <property type="nucleotide sequence ID" value="NZ_JAVAMQ010000005.1"/>
</dbReference>
<keyword evidence="2 5" id="KW-0808">Transferase</keyword>
<dbReference type="GO" id="GO:0102559">
    <property type="term" value="F:peptide chain release factor N(5)-glutamine methyltransferase activity"/>
    <property type="evidence" value="ECO:0007669"/>
    <property type="project" value="UniProtKB-EC"/>
</dbReference>
<dbReference type="InterPro" id="IPR002052">
    <property type="entry name" value="DNA_methylase_N6_adenine_CS"/>
</dbReference>
<dbReference type="PROSITE" id="PS00092">
    <property type="entry name" value="N6_MTASE"/>
    <property type="match status" value="1"/>
</dbReference>
<dbReference type="InterPro" id="IPR007848">
    <property type="entry name" value="Small_mtfrase_dom"/>
</dbReference>
<evidence type="ECO:0000259" key="7">
    <source>
        <dbReference type="Pfam" id="PF17827"/>
    </source>
</evidence>
<organism evidence="8 9">
    <name type="scientific">Paracoccus spongiarum</name>
    <dbReference type="NCBI Taxonomy" id="3064387"/>
    <lineage>
        <taxon>Bacteria</taxon>
        <taxon>Pseudomonadati</taxon>
        <taxon>Pseudomonadota</taxon>
        <taxon>Alphaproteobacteria</taxon>
        <taxon>Rhodobacterales</taxon>
        <taxon>Paracoccaceae</taxon>
        <taxon>Paracoccus</taxon>
    </lineage>
</organism>
<keyword evidence="3 5" id="KW-0949">S-adenosyl-L-methionine</keyword>
<dbReference type="InterPro" id="IPR004556">
    <property type="entry name" value="HemK-like"/>
</dbReference>
<accession>A0ABT9JAP7</accession>
<dbReference type="GO" id="GO:0032259">
    <property type="term" value="P:methylation"/>
    <property type="evidence" value="ECO:0007669"/>
    <property type="project" value="UniProtKB-KW"/>
</dbReference>
<reference evidence="8 9" key="1">
    <citation type="submission" date="2023-08" db="EMBL/GenBank/DDBJ databases">
        <authorList>
            <person name="Park J.-S."/>
        </authorList>
    </citation>
    <scope>NUCLEOTIDE SEQUENCE [LARGE SCALE GENOMIC DNA]</scope>
    <source>
        <strain evidence="8 9">2205BS29-5</strain>
    </source>
</reference>
<evidence type="ECO:0000256" key="2">
    <source>
        <dbReference type="ARBA" id="ARBA00022679"/>
    </source>
</evidence>
<evidence type="ECO:0000256" key="1">
    <source>
        <dbReference type="ARBA" id="ARBA00022603"/>
    </source>
</evidence>
<gene>
    <name evidence="5 8" type="primary">prmC</name>
    <name evidence="8" type="ORF">Q5Y72_07230</name>
</gene>
<comment type="function">
    <text evidence="5">Methylates the class 1 translation termination release factors RF1/PrfA and RF2/PrfB on the glutamine residue of the universally conserved GGQ motif.</text>
</comment>
<keyword evidence="1 5" id="KW-0489">Methyltransferase</keyword>
<dbReference type="InterPro" id="IPR019874">
    <property type="entry name" value="RF_methyltr_PrmC"/>
</dbReference>
<comment type="caution">
    <text evidence="8">The sequence shown here is derived from an EMBL/GenBank/DDBJ whole genome shotgun (WGS) entry which is preliminary data.</text>
</comment>
<dbReference type="PANTHER" id="PTHR18895:SF74">
    <property type="entry name" value="MTRF1L RELEASE FACTOR GLUTAMINE METHYLTRANSFERASE"/>
    <property type="match status" value="1"/>
</dbReference>
<dbReference type="SUPFAM" id="SSF53335">
    <property type="entry name" value="S-adenosyl-L-methionine-dependent methyltransferases"/>
    <property type="match status" value="1"/>
</dbReference>
<dbReference type="InterPro" id="IPR050320">
    <property type="entry name" value="N5-glutamine_MTase"/>
</dbReference>
<dbReference type="EMBL" id="JAVAMQ010000005">
    <property type="protein sequence ID" value="MDP5306881.1"/>
    <property type="molecule type" value="Genomic_DNA"/>
</dbReference>
<evidence type="ECO:0000259" key="6">
    <source>
        <dbReference type="Pfam" id="PF05175"/>
    </source>
</evidence>
<feature type="binding site" evidence="5">
    <location>
        <position position="139"/>
    </location>
    <ligand>
        <name>S-adenosyl-L-methionine</name>
        <dbReference type="ChEBI" id="CHEBI:59789"/>
    </ligand>
</feature>
<evidence type="ECO:0000313" key="9">
    <source>
        <dbReference type="Proteomes" id="UP001224997"/>
    </source>
</evidence>
<feature type="binding site" evidence="5">
    <location>
        <position position="166"/>
    </location>
    <ligand>
        <name>S-adenosyl-L-methionine</name>
        <dbReference type="ChEBI" id="CHEBI:59789"/>
    </ligand>
</feature>
<dbReference type="Proteomes" id="UP001224997">
    <property type="component" value="Unassembled WGS sequence"/>
</dbReference>
<dbReference type="EC" id="2.1.1.297" evidence="5"/>
<evidence type="ECO:0000256" key="4">
    <source>
        <dbReference type="ARBA" id="ARBA00048391"/>
    </source>
</evidence>
<comment type="catalytic activity">
    <reaction evidence="4 5">
        <text>L-glutaminyl-[peptide chain release factor] + S-adenosyl-L-methionine = N(5)-methyl-L-glutaminyl-[peptide chain release factor] + S-adenosyl-L-homocysteine + H(+)</text>
        <dbReference type="Rhea" id="RHEA:42896"/>
        <dbReference type="Rhea" id="RHEA-COMP:10271"/>
        <dbReference type="Rhea" id="RHEA-COMP:10272"/>
        <dbReference type="ChEBI" id="CHEBI:15378"/>
        <dbReference type="ChEBI" id="CHEBI:30011"/>
        <dbReference type="ChEBI" id="CHEBI:57856"/>
        <dbReference type="ChEBI" id="CHEBI:59789"/>
        <dbReference type="ChEBI" id="CHEBI:61891"/>
        <dbReference type="EC" id="2.1.1.297"/>
    </reaction>
</comment>
<keyword evidence="9" id="KW-1185">Reference proteome</keyword>
<evidence type="ECO:0000313" key="8">
    <source>
        <dbReference type="EMBL" id="MDP5306881.1"/>
    </source>
</evidence>
<dbReference type="InterPro" id="IPR029063">
    <property type="entry name" value="SAM-dependent_MTases_sf"/>
</dbReference>
<dbReference type="CDD" id="cd02440">
    <property type="entry name" value="AdoMet_MTases"/>
    <property type="match status" value="1"/>
</dbReference>
<dbReference type="NCBIfam" id="TIGR00536">
    <property type="entry name" value="hemK_fam"/>
    <property type="match status" value="1"/>
</dbReference>
<evidence type="ECO:0000256" key="3">
    <source>
        <dbReference type="ARBA" id="ARBA00022691"/>
    </source>
</evidence>
<dbReference type="HAMAP" id="MF_02126">
    <property type="entry name" value="RF_methyltr_PrmC"/>
    <property type="match status" value="1"/>
</dbReference>
<dbReference type="Pfam" id="PF05175">
    <property type="entry name" value="MTS"/>
    <property type="match status" value="1"/>
</dbReference>